<protein>
    <recommendedName>
        <fullName evidence="4">Lipoprotein</fullName>
    </recommendedName>
</protein>
<proteinExistence type="predicted"/>
<feature type="region of interest" description="Disordered" evidence="1">
    <location>
        <begin position="27"/>
        <end position="69"/>
    </location>
</feature>
<evidence type="ECO:0000313" key="3">
    <source>
        <dbReference type="Proteomes" id="UP000321103"/>
    </source>
</evidence>
<evidence type="ECO:0000256" key="1">
    <source>
        <dbReference type="SAM" id="MobiDB-lite"/>
    </source>
</evidence>
<dbReference type="AlphaFoldDB" id="A0A512I9W9"/>
<gene>
    <name evidence="2" type="ORF">KTU01_05600</name>
</gene>
<accession>A0A512I9W9</accession>
<evidence type="ECO:0000313" key="2">
    <source>
        <dbReference type="EMBL" id="GEO94437.1"/>
    </source>
</evidence>
<sequence>MTARERRSTARTAAAALAAVAALGLTGCSTEGPETGTDVEDVSEGEVLESSPAPQNSSTAGDTFVGDYDQGFHDARETYVGQQVTLSAEVDDVIGDDGLVIAGAAENTVDPLLVLYDMDQVDVEEGQAVEVVGTVQRSFDPSTLDDQAQEDFTDELYQDHEQQPYVEADSVRLLPEQ</sequence>
<name>A0A512I9W9_9MICC</name>
<feature type="compositionally biased region" description="Polar residues" evidence="1">
    <location>
        <begin position="52"/>
        <end position="61"/>
    </location>
</feature>
<dbReference type="Proteomes" id="UP000321103">
    <property type="component" value="Unassembled WGS sequence"/>
</dbReference>
<comment type="caution">
    <text evidence="2">The sequence shown here is derived from an EMBL/GenBank/DDBJ whole genome shotgun (WGS) entry which is preliminary data.</text>
</comment>
<feature type="compositionally biased region" description="Acidic residues" evidence="1">
    <location>
        <begin position="37"/>
        <end position="47"/>
    </location>
</feature>
<dbReference type="RefSeq" id="WP_062735386.1">
    <property type="nucleotide sequence ID" value="NZ_BJZS01000016.1"/>
</dbReference>
<dbReference type="PROSITE" id="PS51257">
    <property type="entry name" value="PROKAR_LIPOPROTEIN"/>
    <property type="match status" value="1"/>
</dbReference>
<keyword evidence="3" id="KW-1185">Reference proteome</keyword>
<evidence type="ECO:0008006" key="4">
    <source>
        <dbReference type="Google" id="ProtNLM"/>
    </source>
</evidence>
<organism evidence="2 3">
    <name type="scientific">Kocuria turfanensis</name>
    <dbReference type="NCBI Taxonomy" id="388357"/>
    <lineage>
        <taxon>Bacteria</taxon>
        <taxon>Bacillati</taxon>
        <taxon>Actinomycetota</taxon>
        <taxon>Actinomycetes</taxon>
        <taxon>Micrococcales</taxon>
        <taxon>Micrococcaceae</taxon>
        <taxon>Kocuria</taxon>
    </lineage>
</organism>
<dbReference type="EMBL" id="BJZS01000016">
    <property type="protein sequence ID" value="GEO94437.1"/>
    <property type="molecule type" value="Genomic_DNA"/>
</dbReference>
<reference evidence="2 3" key="1">
    <citation type="submission" date="2019-07" db="EMBL/GenBank/DDBJ databases">
        <title>Whole genome shotgun sequence of Kocuria turfanensis NBRC 107627.</title>
        <authorList>
            <person name="Hosoyama A."/>
            <person name="Uohara A."/>
            <person name="Ohji S."/>
            <person name="Ichikawa N."/>
        </authorList>
    </citation>
    <scope>NUCLEOTIDE SEQUENCE [LARGE SCALE GENOMIC DNA]</scope>
    <source>
        <strain evidence="2 3">NBRC 107627</strain>
    </source>
</reference>